<dbReference type="Proteomes" id="UP000683507">
    <property type="component" value="Chromosome"/>
</dbReference>
<protein>
    <submittedName>
        <fullName evidence="1">Uncharacterized protein</fullName>
    </submittedName>
</protein>
<dbReference type="KEGG" id="ptan:CRYO30217_03483"/>
<evidence type="ECO:0000313" key="1">
    <source>
        <dbReference type="EMBL" id="CAG5087440.1"/>
    </source>
</evidence>
<dbReference type="EMBL" id="OU015584">
    <property type="protein sequence ID" value="CAG5087440.1"/>
    <property type="molecule type" value="Genomic_DNA"/>
</dbReference>
<evidence type="ECO:0000313" key="2">
    <source>
        <dbReference type="Proteomes" id="UP000683507"/>
    </source>
</evidence>
<dbReference type="AlphaFoldDB" id="A0A916JQS2"/>
<keyword evidence="2" id="KW-1185">Reference proteome</keyword>
<reference evidence="1" key="1">
    <citation type="submission" date="2021-04" db="EMBL/GenBank/DDBJ databases">
        <authorList>
            <person name="Rodrigo-Torres L."/>
            <person name="Arahal R. D."/>
            <person name="Lucena T."/>
        </authorList>
    </citation>
    <scope>NUCLEOTIDE SEQUENCE</scope>
    <source>
        <strain evidence="1">AS29M-1</strain>
    </source>
</reference>
<proteinExistence type="predicted"/>
<name>A0A916JQS2_9FLAO</name>
<gene>
    <name evidence="1" type="ORF">CRYO30217_03483</name>
</gene>
<sequence>MFDYLKSTTSYQINPTSVGLSEMEESIIKDSINSVHQKYSTKTNNQLTSIIYVTNNKQYDKLKELLDLTGDTDDFCQYNIENDYARIALLFPNVNSILIPKKAKRSISRYVPKHLLREIDSDVNIAIEKCLVFLSYLSPTYYMENKWKPLSSIRLHEQLKNGADNTYTYKAIIKALKHGTKQTGPIIEVLQKENGTELYEIGKSSKQYRLTEAYLGAGLEEYLLQDEAIIQQRNKTFYNALFEAQNNIITSNLVSVYQQIDIPQLDEVVKYGKQLTRSNYRTKKGKILTMRNKHPNDYWRDANNRSFVEDNVELYKFLTGRGYMIPVIGKLSSGGRVVDSFNLMPSWIRSMVKIKGEPIVECDYKAMHPNLASKLYCGTGRHISHQIVADYLDVDISVAKREHLSFFNKPYYPTKKLYEKGSMVQSSVYEFYKENEPEMLSQIELHKRDSGYVATAHRLFALEVELMTEVIKQLNELGIYVLYVYDALYCAESDSQTVKQIMNDVAEYYGVNTWVE</sequence>
<accession>A0A916JQS2</accession>
<organism evidence="1 2">
    <name type="scientific">Parvicella tangerina</name>
    <dbReference type="NCBI Taxonomy" id="2829795"/>
    <lineage>
        <taxon>Bacteria</taxon>
        <taxon>Pseudomonadati</taxon>
        <taxon>Bacteroidota</taxon>
        <taxon>Flavobacteriia</taxon>
        <taxon>Flavobacteriales</taxon>
        <taxon>Parvicellaceae</taxon>
        <taxon>Parvicella</taxon>
    </lineage>
</organism>